<dbReference type="GeneID" id="63749248"/>
<dbReference type="VEuPathDB" id="FungiDB:ASPWEDRAFT_30394"/>
<proteinExistence type="predicted"/>
<evidence type="ECO:0000313" key="2">
    <source>
        <dbReference type="Proteomes" id="UP000184383"/>
    </source>
</evidence>
<name>A0A1L9REH0_ASPWE</name>
<gene>
    <name evidence="1" type="ORF">ASPWEDRAFT_30394</name>
</gene>
<evidence type="ECO:0000313" key="1">
    <source>
        <dbReference type="EMBL" id="OJJ33305.1"/>
    </source>
</evidence>
<protein>
    <submittedName>
        <fullName evidence="1">Uncharacterized protein</fullName>
    </submittedName>
</protein>
<dbReference type="Proteomes" id="UP000184383">
    <property type="component" value="Unassembled WGS sequence"/>
</dbReference>
<dbReference type="EMBL" id="KV878214">
    <property type="protein sequence ID" value="OJJ33305.1"/>
    <property type="molecule type" value="Genomic_DNA"/>
</dbReference>
<organism evidence="1 2">
    <name type="scientific">Aspergillus wentii DTO 134E9</name>
    <dbReference type="NCBI Taxonomy" id="1073089"/>
    <lineage>
        <taxon>Eukaryota</taxon>
        <taxon>Fungi</taxon>
        <taxon>Dikarya</taxon>
        <taxon>Ascomycota</taxon>
        <taxon>Pezizomycotina</taxon>
        <taxon>Eurotiomycetes</taxon>
        <taxon>Eurotiomycetidae</taxon>
        <taxon>Eurotiales</taxon>
        <taxon>Aspergillaceae</taxon>
        <taxon>Aspergillus</taxon>
        <taxon>Aspergillus subgen. Cremei</taxon>
    </lineage>
</organism>
<keyword evidence="2" id="KW-1185">Reference proteome</keyword>
<reference evidence="2" key="1">
    <citation type="journal article" date="2017" name="Genome Biol.">
        <title>Comparative genomics reveals high biological diversity and specific adaptations in the industrially and medically important fungal genus Aspergillus.</title>
        <authorList>
            <person name="de Vries R.P."/>
            <person name="Riley R."/>
            <person name="Wiebenga A."/>
            <person name="Aguilar-Osorio G."/>
            <person name="Amillis S."/>
            <person name="Uchima C.A."/>
            <person name="Anderluh G."/>
            <person name="Asadollahi M."/>
            <person name="Askin M."/>
            <person name="Barry K."/>
            <person name="Battaglia E."/>
            <person name="Bayram O."/>
            <person name="Benocci T."/>
            <person name="Braus-Stromeyer S.A."/>
            <person name="Caldana C."/>
            <person name="Canovas D."/>
            <person name="Cerqueira G.C."/>
            <person name="Chen F."/>
            <person name="Chen W."/>
            <person name="Choi C."/>
            <person name="Clum A."/>
            <person name="Dos Santos R.A."/>
            <person name="Damasio A.R."/>
            <person name="Diallinas G."/>
            <person name="Emri T."/>
            <person name="Fekete E."/>
            <person name="Flipphi M."/>
            <person name="Freyberg S."/>
            <person name="Gallo A."/>
            <person name="Gournas C."/>
            <person name="Habgood R."/>
            <person name="Hainaut M."/>
            <person name="Harispe M.L."/>
            <person name="Henrissat B."/>
            <person name="Hilden K.S."/>
            <person name="Hope R."/>
            <person name="Hossain A."/>
            <person name="Karabika E."/>
            <person name="Karaffa L."/>
            <person name="Karanyi Z."/>
            <person name="Krasevec N."/>
            <person name="Kuo A."/>
            <person name="Kusch H."/>
            <person name="LaButti K."/>
            <person name="Lagendijk E.L."/>
            <person name="Lapidus A."/>
            <person name="Levasseur A."/>
            <person name="Lindquist E."/>
            <person name="Lipzen A."/>
            <person name="Logrieco A.F."/>
            <person name="MacCabe A."/>
            <person name="Maekelae M.R."/>
            <person name="Malavazi I."/>
            <person name="Melin P."/>
            <person name="Meyer V."/>
            <person name="Mielnichuk N."/>
            <person name="Miskei M."/>
            <person name="Molnar A.P."/>
            <person name="Mule G."/>
            <person name="Ngan C.Y."/>
            <person name="Orejas M."/>
            <person name="Orosz E."/>
            <person name="Ouedraogo J.P."/>
            <person name="Overkamp K.M."/>
            <person name="Park H.-S."/>
            <person name="Perrone G."/>
            <person name="Piumi F."/>
            <person name="Punt P.J."/>
            <person name="Ram A.F."/>
            <person name="Ramon A."/>
            <person name="Rauscher S."/>
            <person name="Record E."/>
            <person name="Riano-Pachon D.M."/>
            <person name="Robert V."/>
            <person name="Roehrig J."/>
            <person name="Ruller R."/>
            <person name="Salamov A."/>
            <person name="Salih N.S."/>
            <person name="Samson R.A."/>
            <person name="Sandor E."/>
            <person name="Sanguinetti M."/>
            <person name="Schuetze T."/>
            <person name="Sepcic K."/>
            <person name="Shelest E."/>
            <person name="Sherlock G."/>
            <person name="Sophianopoulou V."/>
            <person name="Squina F.M."/>
            <person name="Sun H."/>
            <person name="Susca A."/>
            <person name="Todd R.B."/>
            <person name="Tsang A."/>
            <person name="Unkles S.E."/>
            <person name="van de Wiele N."/>
            <person name="van Rossen-Uffink D."/>
            <person name="Oliveira J.V."/>
            <person name="Vesth T.C."/>
            <person name="Visser J."/>
            <person name="Yu J.-H."/>
            <person name="Zhou M."/>
            <person name="Andersen M.R."/>
            <person name="Archer D.B."/>
            <person name="Baker S.E."/>
            <person name="Benoit I."/>
            <person name="Brakhage A.A."/>
            <person name="Braus G.H."/>
            <person name="Fischer R."/>
            <person name="Frisvad J.C."/>
            <person name="Goldman G.H."/>
            <person name="Houbraken J."/>
            <person name="Oakley B."/>
            <person name="Pocsi I."/>
            <person name="Scazzocchio C."/>
            <person name="Seiboth B."/>
            <person name="vanKuyk P.A."/>
            <person name="Wortman J."/>
            <person name="Dyer P.S."/>
            <person name="Grigoriev I.V."/>
        </authorList>
    </citation>
    <scope>NUCLEOTIDE SEQUENCE [LARGE SCALE GENOMIC DNA]</scope>
    <source>
        <strain evidence="2">DTO 134E9</strain>
    </source>
</reference>
<dbReference type="AlphaFoldDB" id="A0A1L9REH0"/>
<sequence>MRGRDKIMRNTARPIFTGLQYDSSFMFLGGAFISMGTNTNANTYRPPVRTTMPPAGAFLPMGGAYMPPAGTFMPTAIDRAFTLSSREKRVRRGGGIEESSQYYIDGMNKLYQDYLADIGY</sequence>
<dbReference type="RefSeq" id="XP_040686982.1">
    <property type="nucleotide sequence ID" value="XM_040833400.1"/>
</dbReference>
<accession>A0A1L9REH0</accession>